<proteinExistence type="predicted"/>
<dbReference type="CDD" id="cd06850">
    <property type="entry name" value="biotinyl_domain"/>
    <property type="match status" value="1"/>
</dbReference>
<dbReference type="InterPro" id="IPR011053">
    <property type="entry name" value="Single_hybrid_motif"/>
</dbReference>
<dbReference type="Pfam" id="PF00364">
    <property type="entry name" value="Biotin_lipoyl"/>
    <property type="match status" value="1"/>
</dbReference>
<dbReference type="PANTHER" id="PTHR45266:SF3">
    <property type="entry name" value="OXALOACETATE DECARBOXYLASE ALPHA CHAIN"/>
    <property type="match status" value="1"/>
</dbReference>
<evidence type="ECO:0000256" key="2">
    <source>
        <dbReference type="SAM" id="MobiDB-lite"/>
    </source>
</evidence>
<dbReference type="RefSeq" id="WP_078664281.1">
    <property type="nucleotide sequence ID" value="NZ_FUXM01000001.1"/>
</dbReference>
<evidence type="ECO:0000259" key="3">
    <source>
        <dbReference type="PROSITE" id="PS50968"/>
    </source>
</evidence>
<dbReference type="Gene3D" id="2.40.50.100">
    <property type="match status" value="1"/>
</dbReference>
<reference evidence="5" key="1">
    <citation type="submission" date="2017-02" db="EMBL/GenBank/DDBJ databases">
        <authorList>
            <person name="Varghese N."/>
            <person name="Submissions S."/>
        </authorList>
    </citation>
    <scope>NUCLEOTIDE SEQUENCE [LARGE SCALE GENOMIC DNA]</scope>
    <source>
        <strain evidence="5">DSM 16521</strain>
    </source>
</reference>
<organism evidence="4 5">
    <name type="scientific">Carboxydocella sporoproducens DSM 16521</name>
    <dbReference type="NCBI Taxonomy" id="1121270"/>
    <lineage>
        <taxon>Bacteria</taxon>
        <taxon>Bacillati</taxon>
        <taxon>Bacillota</taxon>
        <taxon>Clostridia</taxon>
        <taxon>Eubacteriales</taxon>
        <taxon>Clostridiales Family XVI. Incertae Sedis</taxon>
        <taxon>Carboxydocella</taxon>
    </lineage>
</organism>
<feature type="region of interest" description="Disordered" evidence="2">
    <location>
        <begin position="26"/>
        <end position="60"/>
    </location>
</feature>
<evidence type="ECO:0000313" key="4">
    <source>
        <dbReference type="EMBL" id="SJZ52073.1"/>
    </source>
</evidence>
<gene>
    <name evidence="4" type="ORF">SAMN02745885_00129</name>
</gene>
<evidence type="ECO:0000256" key="1">
    <source>
        <dbReference type="ARBA" id="ARBA00023267"/>
    </source>
</evidence>
<dbReference type="InterPro" id="IPR000089">
    <property type="entry name" value="Biotin_lipoyl"/>
</dbReference>
<dbReference type="SUPFAM" id="SSF51230">
    <property type="entry name" value="Single hybrid motif"/>
    <property type="match status" value="1"/>
</dbReference>
<dbReference type="Proteomes" id="UP000189933">
    <property type="component" value="Unassembled WGS sequence"/>
</dbReference>
<dbReference type="PANTHER" id="PTHR45266">
    <property type="entry name" value="OXALOACETATE DECARBOXYLASE ALPHA CHAIN"/>
    <property type="match status" value="1"/>
</dbReference>
<dbReference type="FunFam" id="2.40.50.100:FF:000003">
    <property type="entry name" value="Acetyl-CoA carboxylase biotin carboxyl carrier protein"/>
    <property type="match status" value="1"/>
</dbReference>
<accession>A0A1T4LBR7</accession>
<protein>
    <submittedName>
        <fullName evidence="4">Biotin-requiring enzyme</fullName>
    </submittedName>
</protein>
<keyword evidence="5" id="KW-1185">Reference proteome</keyword>
<dbReference type="EMBL" id="FUXM01000001">
    <property type="protein sequence ID" value="SJZ52073.1"/>
    <property type="molecule type" value="Genomic_DNA"/>
</dbReference>
<feature type="compositionally biased region" description="Low complexity" evidence="2">
    <location>
        <begin position="26"/>
        <end position="39"/>
    </location>
</feature>
<dbReference type="InterPro" id="IPR001882">
    <property type="entry name" value="Biotin_BS"/>
</dbReference>
<sequence length="126" mass="12928">MKKLRITINGIAYEVLVEELPTEAGAQTPATIQRPAQPAATPPPPAMAAPAPAAGGNGQVTAPMPGVIKGVKVKPGDKVDAGQVLVILEAMKMENEIAAKQAGTVKEVLVSEGQNVGMNEVLVVIE</sequence>
<dbReference type="PROSITE" id="PS00188">
    <property type="entry name" value="BIOTIN"/>
    <property type="match status" value="1"/>
</dbReference>
<dbReference type="AlphaFoldDB" id="A0A1T4LBR7"/>
<dbReference type="PROSITE" id="PS50968">
    <property type="entry name" value="BIOTINYL_LIPOYL"/>
    <property type="match status" value="1"/>
</dbReference>
<feature type="domain" description="Lipoyl-binding" evidence="3">
    <location>
        <begin position="46"/>
        <end position="126"/>
    </location>
</feature>
<dbReference type="OrthoDB" id="9812676at2"/>
<dbReference type="InterPro" id="IPR050709">
    <property type="entry name" value="Biotin_Carboxyl_Carrier/Decarb"/>
</dbReference>
<evidence type="ECO:0000313" key="5">
    <source>
        <dbReference type="Proteomes" id="UP000189933"/>
    </source>
</evidence>
<keyword evidence="1" id="KW-0092">Biotin</keyword>
<name>A0A1T4LBR7_9FIRM</name>